<dbReference type="AlphaFoldDB" id="A0A4C1X1V0"/>
<accession>A0A4C1X1V0</accession>
<protein>
    <submittedName>
        <fullName evidence="1">Uncharacterized protein</fullName>
    </submittedName>
</protein>
<evidence type="ECO:0000313" key="2">
    <source>
        <dbReference type="Proteomes" id="UP000299102"/>
    </source>
</evidence>
<proteinExistence type="predicted"/>
<organism evidence="1 2">
    <name type="scientific">Eumeta variegata</name>
    <name type="common">Bagworm moth</name>
    <name type="synonym">Eumeta japonica</name>
    <dbReference type="NCBI Taxonomy" id="151549"/>
    <lineage>
        <taxon>Eukaryota</taxon>
        <taxon>Metazoa</taxon>
        <taxon>Ecdysozoa</taxon>
        <taxon>Arthropoda</taxon>
        <taxon>Hexapoda</taxon>
        <taxon>Insecta</taxon>
        <taxon>Pterygota</taxon>
        <taxon>Neoptera</taxon>
        <taxon>Endopterygota</taxon>
        <taxon>Lepidoptera</taxon>
        <taxon>Glossata</taxon>
        <taxon>Ditrysia</taxon>
        <taxon>Tineoidea</taxon>
        <taxon>Psychidae</taxon>
        <taxon>Oiketicinae</taxon>
        <taxon>Eumeta</taxon>
    </lineage>
</organism>
<sequence>MKKQKNSYAISDNDVVLDNAFEPCRGQLGCSTKMDRVHRYLLLSQKAGNALVAPPVLQESMDGSDYLFSGGSHARLPL</sequence>
<name>A0A4C1X1V0_EUMVA</name>
<reference evidence="1 2" key="1">
    <citation type="journal article" date="2019" name="Commun. Biol.">
        <title>The bagworm genome reveals a unique fibroin gene that provides high tensile strength.</title>
        <authorList>
            <person name="Kono N."/>
            <person name="Nakamura H."/>
            <person name="Ohtoshi R."/>
            <person name="Tomita M."/>
            <person name="Numata K."/>
            <person name="Arakawa K."/>
        </authorList>
    </citation>
    <scope>NUCLEOTIDE SEQUENCE [LARGE SCALE GENOMIC DNA]</scope>
</reference>
<keyword evidence="2" id="KW-1185">Reference proteome</keyword>
<gene>
    <name evidence="1" type="ORF">EVAR_28877_1</name>
</gene>
<comment type="caution">
    <text evidence="1">The sequence shown here is derived from an EMBL/GenBank/DDBJ whole genome shotgun (WGS) entry which is preliminary data.</text>
</comment>
<dbReference type="Proteomes" id="UP000299102">
    <property type="component" value="Unassembled WGS sequence"/>
</dbReference>
<dbReference type="EMBL" id="BGZK01000689">
    <property type="protein sequence ID" value="GBP56297.1"/>
    <property type="molecule type" value="Genomic_DNA"/>
</dbReference>
<evidence type="ECO:0000313" key="1">
    <source>
        <dbReference type="EMBL" id="GBP56297.1"/>
    </source>
</evidence>